<protein>
    <submittedName>
        <fullName evidence="3">Putative antitermination protein</fullName>
    </submittedName>
</protein>
<reference evidence="3 4" key="6">
    <citation type="journal article" date="2011" name="Appl. Environ. Microbiol.">
        <title>Involvement of the azorhizobial chromosome partition gene (parA) in the onset of bacteroid differentiation during Sesbania rostrata stem nodule development.</title>
        <authorList>
            <person name="Liu CT."/>
            <person name="Lee KB."/>
            <person name="Wang YS."/>
            <person name="Peng MH."/>
            <person name="Lee KT."/>
            <person name="Suzuki S."/>
            <person name="Suzuki T."/>
            <person name="Oyaizu H."/>
        </authorList>
    </citation>
    <scope>NUCLEOTIDE SEQUENCE [LARGE SCALE GENOMIC DNA]</scope>
    <source>
        <strain evidence="4">ATCC 43989 / DSM 5975 / JCM 20966 / LMG 6465 / NBRC 14845 / NCIMB 13405 / ORS 571</strain>
    </source>
</reference>
<dbReference type="AlphaFoldDB" id="A8IKC7"/>
<reference evidence="3 4" key="4">
    <citation type="journal article" date="2009" name="Appl. Environ. Microbiol.">
        <title>Comparative genome-wide transcriptional profiling of Azorhizobium caulinodans ORS571 grown under free-living and symbiotic conditions.</title>
        <authorList>
            <person name="Tsukada S."/>
            <person name="Aono T."/>
            <person name="Akiba N."/>
            <person name="Lee KB."/>
            <person name="Liu CT."/>
            <person name="Toyazaki H."/>
            <person name="Oyaizu H."/>
        </authorList>
    </citation>
    <scope>NUCLEOTIDE SEQUENCE [LARGE SCALE GENOMIC DNA]</scope>
    <source>
        <strain evidence="4">ATCC 43989 / DSM 5975 / JCM 20966 / LMG 6465 / NBRC 14845 / NCIMB 13405 / ORS 571</strain>
    </source>
</reference>
<dbReference type="SUPFAM" id="SSF52172">
    <property type="entry name" value="CheY-like"/>
    <property type="match status" value="1"/>
</dbReference>
<dbReference type="SMART" id="SM01012">
    <property type="entry name" value="ANTAR"/>
    <property type="match status" value="1"/>
</dbReference>
<dbReference type="Gene3D" id="3.40.50.2300">
    <property type="match status" value="1"/>
</dbReference>
<evidence type="ECO:0000313" key="4">
    <source>
        <dbReference type="Proteomes" id="UP000000270"/>
    </source>
</evidence>
<dbReference type="eggNOG" id="COG3707">
    <property type="taxonomic scope" value="Bacteria"/>
</dbReference>
<evidence type="ECO:0000259" key="2">
    <source>
        <dbReference type="PROSITE" id="PS50921"/>
    </source>
</evidence>
<name>A8IKC7_AZOC5</name>
<feature type="domain" description="ANTAR" evidence="2">
    <location>
        <begin position="134"/>
        <end position="195"/>
    </location>
</feature>
<dbReference type="RefSeq" id="WP_012172410.1">
    <property type="nucleotide sequence ID" value="NC_009937.1"/>
</dbReference>
<organism evidence="3 4">
    <name type="scientific">Azorhizobium caulinodans (strain ATCC 43989 / DSM 5975 / JCM 20966 / LMG 6465 / NBRC 14845 / NCIMB 13405 / ORS 571)</name>
    <dbReference type="NCBI Taxonomy" id="438753"/>
    <lineage>
        <taxon>Bacteria</taxon>
        <taxon>Pseudomonadati</taxon>
        <taxon>Pseudomonadota</taxon>
        <taxon>Alphaproteobacteria</taxon>
        <taxon>Hyphomicrobiales</taxon>
        <taxon>Xanthobacteraceae</taxon>
        <taxon>Azorhizobium</taxon>
    </lineage>
</organism>
<dbReference type="GO" id="GO:0003723">
    <property type="term" value="F:RNA binding"/>
    <property type="evidence" value="ECO:0007669"/>
    <property type="project" value="InterPro"/>
</dbReference>
<keyword evidence="4" id="KW-1185">Reference proteome</keyword>
<evidence type="ECO:0000313" key="3">
    <source>
        <dbReference type="EMBL" id="BAF89888.1"/>
    </source>
</evidence>
<feature type="region of interest" description="Disordered" evidence="1">
    <location>
        <begin position="201"/>
        <end position="221"/>
    </location>
</feature>
<reference evidence="3 4" key="1">
    <citation type="journal article" date="2007" name="Appl. Environ. Microbiol.">
        <title>Rhizobial factors required for stem nodule maturation and maintenance in Sesbania rostrata-Azorhizobium caulinodans ORS571 symbiosis.</title>
        <authorList>
            <person name="Suzuki S."/>
            <person name="Aono T."/>
            <person name="Lee KB."/>
            <person name="Suzuki T."/>
            <person name="Liu CT."/>
            <person name="Miwa H."/>
            <person name="Wakao S."/>
            <person name="Iki T."/>
            <person name="Oyaizu H."/>
        </authorList>
    </citation>
    <scope>NUCLEOTIDE SEQUENCE [LARGE SCALE GENOMIC DNA]</scope>
    <source>
        <strain evidence="4">ATCC 43989 / DSM 5975 / JCM 20966 / LMG 6465 / NBRC 14845 / NCIMB 13405 / ORS 571</strain>
    </source>
</reference>
<dbReference type="InterPro" id="IPR011006">
    <property type="entry name" value="CheY-like_superfamily"/>
</dbReference>
<dbReference type="Gene3D" id="1.10.10.10">
    <property type="entry name" value="Winged helix-like DNA-binding domain superfamily/Winged helix DNA-binding domain"/>
    <property type="match status" value="1"/>
</dbReference>
<reference evidence="4" key="2">
    <citation type="submission" date="2007-04" db="EMBL/GenBank/DDBJ databases">
        <title>Complete genome sequence of the nitrogen-fixing bacterium Azorhizobium caulinodans ORS571.</title>
        <authorList>
            <person name="Lee K.B."/>
            <person name="Backer P.D."/>
            <person name="Aono T."/>
            <person name="Liu C.T."/>
            <person name="Suzuki S."/>
            <person name="Suzuki T."/>
            <person name="Kaneko T."/>
            <person name="Yamada M."/>
            <person name="Tabata S."/>
            <person name="Kupfer D.M."/>
            <person name="Najar F.Z."/>
            <person name="Wiley G.B."/>
            <person name="Roe B."/>
            <person name="Binnewies T."/>
            <person name="Ussery D."/>
            <person name="Vereecke D."/>
            <person name="Gevers D."/>
            <person name="Holsters M."/>
            <person name="Oyaizu H."/>
        </authorList>
    </citation>
    <scope>NUCLEOTIDE SEQUENCE [LARGE SCALE GENOMIC DNA]</scope>
    <source>
        <strain evidence="4">ATCC 43989 / DSM 5975 / JCM 20966 / LMG 6465 / NBRC 14845 / NCIMB 13405 / ORS 571</strain>
    </source>
</reference>
<dbReference type="Pfam" id="PF03861">
    <property type="entry name" value="ANTAR"/>
    <property type="match status" value="1"/>
</dbReference>
<sequence length="221" mass="24248">MSARLVQNFKGGRAFIVTATPGLEGALAPTLARLGVESLYPRLVNGRAEIPFETLRPERDMLFVDGDLEGAVGLELEDAEALPPVPVIGLVGVEAPSRLKALVHVGATAFLRKPVHGGAVYAALFMGINQFQLRSQMCARFEALQARQRGRRFVFQATLQVMARTGLDEDQAYAQLRHESMRTRQALEVYCEDFVKRHHKTATASLRSEGAPPRPGKPKAM</sequence>
<reference evidence="3 4" key="3">
    <citation type="journal article" date="2008" name="BMC Genomics">
        <title>The genome of the versatile nitrogen fixer Azorhizobium caulinodans ORS571.</title>
        <authorList>
            <person name="Lee KB."/>
            <person name="Backer P.D."/>
            <person name="Aono T."/>
            <person name="Liu CT."/>
            <person name="Suzuki S."/>
            <person name="Suzuki T."/>
            <person name="Kaneko T."/>
            <person name="Yamada M."/>
            <person name="Tabata S."/>
            <person name="Kupfer D.M."/>
            <person name="Najar F.Z."/>
            <person name="Wiley G.B."/>
            <person name="Roe B."/>
            <person name="Binnewies T.T."/>
            <person name="Ussery D.W."/>
            <person name="D'Haeze W."/>
            <person name="Herder J.D."/>
            <person name="Gevers D."/>
            <person name="Vereecke D."/>
            <person name="Holsters M."/>
            <person name="Oyaizu H."/>
        </authorList>
    </citation>
    <scope>NUCLEOTIDE SEQUENCE [LARGE SCALE GENOMIC DNA]</scope>
    <source>
        <strain evidence="4">ATCC 43989 / DSM 5975 / JCM 20966 / LMG 6465 / NBRC 14845 / NCIMB 13405 / ORS 571</strain>
    </source>
</reference>
<proteinExistence type="predicted"/>
<dbReference type="PROSITE" id="PS50921">
    <property type="entry name" value="ANTAR"/>
    <property type="match status" value="1"/>
</dbReference>
<reference evidence="3 4" key="5">
    <citation type="journal article" date="2010" name="Appl. Environ. Microbiol.">
        <title>phrR-like gene praR of Azorhizobium caulinodans ORS571 is essential for symbiosis with Sesbania rostrata and is involved in expression of reb genes.</title>
        <authorList>
            <person name="Akiba N."/>
            <person name="Aono T."/>
            <person name="Toyazaki H."/>
            <person name="Sato S."/>
            <person name="Oyaizu H."/>
        </authorList>
    </citation>
    <scope>NUCLEOTIDE SEQUENCE [LARGE SCALE GENOMIC DNA]</scope>
    <source>
        <strain evidence="4">ATCC 43989 / DSM 5975 / JCM 20966 / LMG 6465 / NBRC 14845 / NCIMB 13405 / ORS 571</strain>
    </source>
</reference>
<accession>A8IKC7</accession>
<dbReference type="EMBL" id="AP009384">
    <property type="protein sequence ID" value="BAF89888.1"/>
    <property type="molecule type" value="Genomic_DNA"/>
</dbReference>
<dbReference type="InterPro" id="IPR005561">
    <property type="entry name" value="ANTAR"/>
</dbReference>
<dbReference type="Proteomes" id="UP000000270">
    <property type="component" value="Chromosome"/>
</dbReference>
<evidence type="ECO:0000256" key="1">
    <source>
        <dbReference type="SAM" id="MobiDB-lite"/>
    </source>
</evidence>
<dbReference type="InterPro" id="IPR036388">
    <property type="entry name" value="WH-like_DNA-bd_sf"/>
</dbReference>
<dbReference type="KEGG" id="azc:AZC_3890"/>
<dbReference type="HOGENOM" id="CLU_108803_0_0_5"/>
<dbReference type="STRING" id="438753.AZC_3890"/>
<gene>
    <name evidence="3" type="primary">amiR</name>
    <name evidence="3" type="ordered locus">AZC_3890</name>
</gene>